<accession>A0AAN9GA30</accession>
<dbReference type="GO" id="GO:0005739">
    <property type="term" value="C:mitochondrion"/>
    <property type="evidence" value="ECO:0007669"/>
    <property type="project" value="InterPro"/>
</dbReference>
<reference evidence="2 3" key="1">
    <citation type="submission" date="2024-02" db="EMBL/GenBank/DDBJ databases">
        <title>Chromosome-scale genome assembly of the rough periwinkle Littorina saxatilis.</title>
        <authorList>
            <person name="De Jode A."/>
            <person name="Faria R."/>
            <person name="Formenti G."/>
            <person name="Sims Y."/>
            <person name="Smith T.P."/>
            <person name="Tracey A."/>
            <person name="Wood J.M.D."/>
            <person name="Zagrodzka Z.B."/>
            <person name="Johannesson K."/>
            <person name="Butlin R.K."/>
            <person name="Leder E.H."/>
        </authorList>
    </citation>
    <scope>NUCLEOTIDE SEQUENCE [LARGE SCALE GENOMIC DNA]</scope>
    <source>
        <strain evidence="2">Snail1</strain>
        <tissue evidence="2">Muscle</tissue>
    </source>
</reference>
<dbReference type="Pfam" id="PF15880">
    <property type="entry name" value="NDUFV3"/>
    <property type="match status" value="1"/>
</dbReference>
<name>A0AAN9GA30_9CAEN</name>
<gene>
    <name evidence="2" type="ORF">V1264_003538</name>
</gene>
<comment type="caution">
    <text evidence="2">The sequence shown here is derived from an EMBL/GenBank/DDBJ whole genome shotgun (WGS) entry which is preliminary data.</text>
</comment>
<keyword evidence="3" id="KW-1185">Reference proteome</keyword>
<protein>
    <recommendedName>
        <fullName evidence="4">NADH dehydrogenase [ubiquinone] flavoprotein 3, mitochondrial</fullName>
    </recommendedName>
</protein>
<dbReference type="InterPro" id="IPR026193">
    <property type="entry name" value="NDUFV3"/>
</dbReference>
<dbReference type="EMBL" id="JBAMIC010000012">
    <property type="protein sequence ID" value="KAK7099395.1"/>
    <property type="molecule type" value="Genomic_DNA"/>
</dbReference>
<evidence type="ECO:0000313" key="2">
    <source>
        <dbReference type="EMBL" id="KAK7099395.1"/>
    </source>
</evidence>
<evidence type="ECO:0008006" key="4">
    <source>
        <dbReference type="Google" id="ProtNLM"/>
    </source>
</evidence>
<sequence length="120" mass="12700">MSARALQRAAAFLQTGRFPLVSRCCSSQAGSSGAGDGAKGDSTAAKAPKAKKASEQPKPAVFYAAKRLAAGSLYIVQGKKAQPKYMAPELFEYNPMSFYDLEVAISPARNPQPSSVRKEA</sequence>
<evidence type="ECO:0000256" key="1">
    <source>
        <dbReference type="SAM" id="MobiDB-lite"/>
    </source>
</evidence>
<feature type="region of interest" description="Disordered" evidence="1">
    <location>
        <begin position="26"/>
        <end position="54"/>
    </location>
</feature>
<dbReference type="AlphaFoldDB" id="A0AAN9GA30"/>
<organism evidence="2 3">
    <name type="scientific">Littorina saxatilis</name>
    <dbReference type="NCBI Taxonomy" id="31220"/>
    <lineage>
        <taxon>Eukaryota</taxon>
        <taxon>Metazoa</taxon>
        <taxon>Spiralia</taxon>
        <taxon>Lophotrochozoa</taxon>
        <taxon>Mollusca</taxon>
        <taxon>Gastropoda</taxon>
        <taxon>Caenogastropoda</taxon>
        <taxon>Littorinimorpha</taxon>
        <taxon>Littorinoidea</taxon>
        <taxon>Littorinidae</taxon>
        <taxon>Littorina</taxon>
    </lineage>
</organism>
<proteinExistence type="predicted"/>
<evidence type="ECO:0000313" key="3">
    <source>
        <dbReference type="Proteomes" id="UP001374579"/>
    </source>
</evidence>
<dbReference type="Proteomes" id="UP001374579">
    <property type="component" value="Unassembled WGS sequence"/>
</dbReference>
<dbReference type="GO" id="GO:0045271">
    <property type="term" value="C:respiratory chain complex I"/>
    <property type="evidence" value="ECO:0007669"/>
    <property type="project" value="InterPro"/>
</dbReference>